<dbReference type="KEGG" id="gla:GL50803_009353"/>
<reference evidence="4 5" key="1">
    <citation type="journal article" date="2007" name="Science">
        <title>Genomic minimalism in the early diverging intestinal parasite Giardia lamblia.</title>
        <authorList>
            <person name="Morrison H.G."/>
            <person name="McArthur A.G."/>
            <person name="Gillin F.D."/>
            <person name="Aley S.B."/>
            <person name="Adam R.D."/>
            <person name="Olsen G.J."/>
            <person name="Best A.A."/>
            <person name="Cande W.Z."/>
            <person name="Chen F."/>
            <person name="Cipriano M.J."/>
            <person name="Davids B.J."/>
            <person name="Dawson S.C."/>
            <person name="Elmendorf H.G."/>
            <person name="Hehl A.B."/>
            <person name="Holder M.E."/>
            <person name="Huse S.M."/>
            <person name="Kim U.U."/>
            <person name="Lasek-Nesselquist E."/>
            <person name="Manning G."/>
            <person name="Nigam A."/>
            <person name="Nixon J.E."/>
            <person name="Palm D."/>
            <person name="Passamaneck N.E."/>
            <person name="Prabhu A."/>
            <person name="Reich C.I."/>
            <person name="Reiner D.S."/>
            <person name="Samuelson J."/>
            <person name="Svard S.G."/>
            <person name="Sogin M.L."/>
        </authorList>
    </citation>
    <scope>NUCLEOTIDE SEQUENCE [LARGE SCALE GENOMIC DNA]</scope>
    <source>
        <strain evidence="4 5">WB C6</strain>
    </source>
</reference>
<feature type="binding site" evidence="3">
    <location>
        <position position="74"/>
    </location>
    <ligand>
        <name>Mg(2+)</name>
        <dbReference type="ChEBI" id="CHEBI:18420"/>
        <label>1</label>
        <note>catalytic</note>
    </ligand>
</feature>
<dbReference type="PANTHER" id="PTHR43028">
    <property type="entry name" value="3'(2'),5'-BISPHOSPHATE NUCLEOTIDASE 1"/>
    <property type="match status" value="1"/>
</dbReference>
<evidence type="ECO:0000313" key="4">
    <source>
        <dbReference type="EMBL" id="KAE8305924.1"/>
    </source>
</evidence>
<dbReference type="VEuPathDB" id="GiardiaDB:GL50803_9353"/>
<comment type="caution">
    <text evidence="4">The sequence shown here is derived from an EMBL/GenBank/DDBJ whole genome shotgun (WGS) entry which is preliminary data.</text>
</comment>
<proteinExistence type="inferred from homology"/>
<dbReference type="GO" id="GO:0046872">
    <property type="term" value="F:metal ion binding"/>
    <property type="evidence" value="ECO:0007669"/>
    <property type="project" value="UniProtKB-KW"/>
</dbReference>
<comment type="cofactor">
    <cofactor evidence="3">
        <name>Mg(2+)</name>
        <dbReference type="ChEBI" id="CHEBI:18420"/>
    </cofactor>
</comment>
<evidence type="ECO:0000256" key="1">
    <source>
        <dbReference type="ARBA" id="ARBA00009759"/>
    </source>
</evidence>
<dbReference type="AlphaFoldDB" id="A8BT23"/>
<organism evidence="4 5">
    <name type="scientific">Giardia intestinalis (strain ATCC 50803 / WB clone C6)</name>
    <name type="common">Giardia lamblia</name>
    <dbReference type="NCBI Taxonomy" id="184922"/>
    <lineage>
        <taxon>Eukaryota</taxon>
        <taxon>Metamonada</taxon>
        <taxon>Diplomonadida</taxon>
        <taxon>Hexamitidae</taxon>
        <taxon>Giardiinae</taxon>
        <taxon>Giardia</taxon>
    </lineage>
</organism>
<dbReference type="OMA" id="DICAFMG"/>
<dbReference type="HOGENOM" id="CLU_616023_0_0_1"/>
<accession>A8BT23</accession>
<evidence type="ECO:0000256" key="3">
    <source>
        <dbReference type="PIRSR" id="PIRSR600760-2"/>
    </source>
</evidence>
<gene>
    <name evidence="4" type="ORF">GL50803_009353</name>
</gene>
<dbReference type="CDD" id="cd01640">
    <property type="entry name" value="IPPase"/>
    <property type="match status" value="1"/>
</dbReference>
<protein>
    <recommendedName>
        <fullName evidence="2">3'(2'),5'-bisphosphate nucleotidase</fullName>
        <ecNumber evidence="2">3.1.3.7</ecNumber>
    </recommendedName>
</protein>
<sequence>MTVNLQEWLETAVEAAFSAGDVIVKVGADSSSIEKDIKTKSNDGDFVTIADRSAQRVIFSVLTGQFPQLKIVGEEVNCEGCSPESSSVLCSSNIEERISSISTLASDCGLPHTKLKHSPRSLCSKSMCLAREALQGYDEDSPVEQTMSCHKVPHVPCSIDLPVEDCIVFVDPLDGTFNFVHGCLFGVGVSIGLTYKGQAIAGVMFYPFFSKKLLHKYNFPKDLHIYMDNGALLHPFHAQITELKKQHVPIDLFFGAQYGDYCNCNLTEYRQTLWTSRLSQLSESKPFSEHYFQIQNMSPDRLNPLLEWIDKQTDETHIKIRSKDGLQTFYGALCKFREFLLGLGGCFGVIYIDGFLKPWDICAFMGIAHSLNIDVYTKESRPLTLSKSSGSAYVLKKGYLFKPDRKGNIPFFITADYDSTHSDQLAAVSLDIANSLESLQTDKST</sequence>
<dbReference type="RefSeq" id="XP_001705011.1">
    <property type="nucleotide sequence ID" value="XM_001704959.1"/>
</dbReference>
<keyword evidence="3" id="KW-0479">Metal-binding</keyword>
<dbReference type="PANTHER" id="PTHR43028:SF5">
    <property type="entry name" value="3'(2'),5'-BISPHOSPHATE NUCLEOTIDASE 1"/>
    <property type="match status" value="1"/>
</dbReference>
<name>A8BT23_GIAIC</name>
<dbReference type="GeneID" id="5697861"/>
<dbReference type="GO" id="GO:0008441">
    <property type="term" value="F:3'(2'),5'-bisphosphate nucleotidase activity"/>
    <property type="evidence" value="ECO:0007669"/>
    <property type="project" value="UniProtKB-EC"/>
</dbReference>
<feature type="binding site" evidence="3">
    <location>
        <position position="171"/>
    </location>
    <ligand>
        <name>Mg(2+)</name>
        <dbReference type="ChEBI" id="CHEBI:18420"/>
        <label>1</label>
        <note>catalytic</note>
    </ligand>
</feature>
<keyword evidence="5" id="KW-1185">Reference proteome</keyword>
<keyword evidence="3" id="KW-0460">Magnesium</keyword>
<dbReference type="STRING" id="184922.A8BT23"/>
<feature type="binding site" evidence="3">
    <location>
        <position position="360"/>
    </location>
    <ligand>
        <name>Mg(2+)</name>
        <dbReference type="ChEBI" id="CHEBI:18420"/>
        <label>1</label>
        <note>catalytic</note>
    </ligand>
</feature>
<dbReference type="InterPro" id="IPR000760">
    <property type="entry name" value="Inositol_monophosphatase-like"/>
</dbReference>
<dbReference type="Proteomes" id="UP000001548">
    <property type="component" value="Unassembled WGS sequence"/>
</dbReference>
<dbReference type="Gene3D" id="3.30.540.10">
    <property type="entry name" value="Fructose-1,6-Bisphosphatase, subunit A, domain 1"/>
    <property type="match status" value="1"/>
</dbReference>
<dbReference type="SUPFAM" id="SSF56655">
    <property type="entry name" value="Carbohydrate phosphatase"/>
    <property type="match status" value="1"/>
</dbReference>
<evidence type="ECO:0000313" key="5">
    <source>
        <dbReference type="Proteomes" id="UP000001548"/>
    </source>
</evidence>
<dbReference type="Pfam" id="PF00459">
    <property type="entry name" value="Inositol_P"/>
    <property type="match status" value="2"/>
</dbReference>
<evidence type="ECO:0000256" key="2">
    <source>
        <dbReference type="ARBA" id="ARBA00012633"/>
    </source>
</evidence>
<comment type="similarity">
    <text evidence="1">Belongs to the inositol monophosphatase superfamily.</text>
</comment>
<feature type="binding site" evidence="3">
    <location>
        <position position="174"/>
    </location>
    <ligand>
        <name>Mg(2+)</name>
        <dbReference type="ChEBI" id="CHEBI:18420"/>
        <label>1</label>
        <note>catalytic</note>
    </ligand>
</feature>
<dbReference type="InterPro" id="IPR050725">
    <property type="entry name" value="CysQ/Inositol_MonoPase"/>
</dbReference>
<dbReference type="EC" id="3.1.3.7" evidence="2"/>
<feature type="binding site" evidence="3">
    <location>
        <position position="173"/>
    </location>
    <ligand>
        <name>Mg(2+)</name>
        <dbReference type="ChEBI" id="CHEBI:18420"/>
        <label>1</label>
        <note>catalytic</note>
    </ligand>
</feature>
<dbReference type="EMBL" id="AACB03000001">
    <property type="protein sequence ID" value="KAE8305924.1"/>
    <property type="molecule type" value="Genomic_DNA"/>
</dbReference>